<evidence type="ECO:0000256" key="12">
    <source>
        <dbReference type="ARBA" id="ARBA00064301"/>
    </source>
</evidence>
<dbReference type="EMBL" id="CAEY01001042">
    <property type="status" value="NOT_ANNOTATED_CDS"/>
    <property type="molecule type" value="Genomic_DNA"/>
</dbReference>
<sequence>MDRRIAERLMELQNLTDHLTAKRNELISHYENIVYLTNRIDELPKTSSISMIKFQKQKEILFNNLNEVKMTYQQKGEYWTSRCRDLINSTTVMLPEVLENVDTFRYEQQIAGNGAPVENNLEQVQSWCETLGGIWLNLRHELTLMATYFPPWEGDFNNMRRDVDNMVGQLVKRTFIVEKQPPQVLKTNTRFPSTVRSLIGGLLSSNTTIHHSPIVRASILNESQARMLMQSQDNTLVDLTSGAILNRESNLQWQPTTKQSIANFRTLILKKINRTEKKGTESVTDEKFALLFQAVIKLAAGELVFYVKTLSLPLVVIVHGNQENHAWATVTWDNAFASPDRTPFVVPDKVPWARVGQVLSTKFGAFVGCELATEDLNFLAGKAFRDWNLPECDQIYLSWAQFAKEPLPDRNFTFWEWFYSILKLTREHLKDLWRPDNRLIYGFIGRKQTEDALMDKPDGTFLLRYSETELGCITIAYKAENRTGDLKSVYMIKPFSQKDIQIRSLPDRINDLKHLKYLYPEIPKDQAFGKFYEPLRDVEPTAEGYIPPVLVTHIPEWAPGGGIDSYPSTPHSNINTQSPSMNEIYGDPPSSVGSLSSDVRLNVGPMTSFQDVDFFNIMDDVDYDMDDLPADLSGVGLNELLGNTNGFNCFGTTQEAKHE</sequence>
<feature type="domain" description="SH2" evidence="15">
    <location>
        <begin position="417"/>
        <end position="535"/>
    </location>
</feature>
<evidence type="ECO:0000256" key="1">
    <source>
        <dbReference type="ARBA" id="ARBA00004123"/>
    </source>
</evidence>
<dbReference type="SUPFAM" id="SSF49417">
    <property type="entry name" value="p53-like transcription factors"/>
    <property type="match status" value="1"/>
</dbReference>
<dbReference type="GO" id="GO:0007166">
    <property type="term" value="P:cell surface receptor signaling pathway"/>
    <property type="evidence" value="ECO:0007669"/>
    <property type="project" value="UniProtKB-ARBA"/>
</dbReference>
<dbReference type="eggNOG" id="KOG3667">
    <property type="taxonomic scope" value="Eukaryota"/>
</dbReference>
<gene>
    <name evidence="16" type="primary">107369996</name>
</gene>
<dbReference type="SUPFAM" id="SSF55550">
    <property type="entry name" value="SH2 domain"/>
    <property type="match status" value="1"/>
</dbReference>
<dbReference type="InterPro" id="IPR048988">
    <property type="entry name" value="STAT_linker"/>
</dbReference>
<dbReference type="FunFam" id="2.60.40.630:FF:000003">
    <property type="entry name" value="Signal transducer and transcription activator 6"/>
    <property type="match status" value="1"/>
</dbReference>
<dbReference type="InterPro" id="IPR000980">
    <property type="entry name" value="SH2"/>
</dbReference>
<dbReference type="SUPFAM" id="SSF47655">
    <property type="entry name" value="STAT"/>
    <property type="match status" value="1"/>
</dbReference>
<dbReference type="OMA" id="YHAATTH"/>
<dbReference type="CDD" id="cd09919">
    <property type="entry name" value="SH2_STAT_family"/>
    <property type="match status" value="1"/>
</dbReference>
<evidence type="ECO:0000256" key="9">
    <source>
        <dbReference type="ARBA" id="ARBA00023159"/>
    </source>
</evidence>
<name>T1L3P0_TETUR</name>
<comment type="subunit">
    <text evidence="12">Forms a homodimer or a heterodimer with a related family member.</text>
</comment>
<dbReference type="EnsemblMetazoa" id="tetur36g00600.1">
    <property type="protein sequence ID" value="tetur36g00600.1"/>
    <property type="gene ID" value="tetur36g00600"/>
</dbReference>
<dbReference type="SMART" id="SM00252">
    <property type="entry name" value="SH2"/>
    <property type="match status" value="1"/>
</dbReference>
<keyword evidence="11 14" id="KW-0539">Nucleus</keyword>
<comment type="subcellular location">
    <subcellularLocation>
        <location evidence="2 14">Cytoplasm</location>
    </subcellularLocation>
    <subcellularLocation>
        <location evidence="1 14">Nucleus</location>
    </subcellularLocation>
</comment>
<dbReference type="Gene3D" id="3.30.505.10">
    <property type="entry name" value="SH2 domain"/>
    <property type="match status" value="1"/>
</dbReference>
<dbReference type="InterPro" id="IPR036860">
    <property type="entry name" value="SH2_dom_sf"/>
</dbReference>
<dbReference type="Pfam" id="PF02864">
    <property type="entry name" value="STAT_bind"/>
    <property type="match status" value="1"/>
</dbReference>
<comment type="similarity">
    <text evidence="3 14">Belongs to the transcription factor STAT family.</text>
</comment>
<keyword evidence="7 14" id="KW-0805">Transcription regulation</keyword>
<evidence type="ECO:0000256" key="8">
    <source>
        <dbReference type="ARBA" id="ARBA00023125"/>
    </source>
</evidence>
<dbReference type="KEGG" id="tut:107369996"/>
<dbReference type="HOGENOM" id="CLU_014189_2_0_1"/>
<dbReference type="STRING" id="32264.T1L3P0"/>
<evidence type="ECO:0000256" key="5">
    <source>
        <dbReference type="ARBA" id="ARBA00022553"/>
    </source>
</evidence>
<dbReference type="OrthoDB" id="19300at2759"/>
<evidence type="ECO:0000256" key="14">
    <source>
        <dbReference type="RuleBase" id="RU046415"/>
    </source>
</evidence>
<evidence type="ECO:0000256" key="6">
    <source>
        <dbReference type="ARBA" id="ARBA00022999"/>
    </source>
</evidence>
<dbReference type="Pfam" id="PF21354">
    <property type="entry name" value="STAT_linker"/>
    <property type="match status" value="1"/>
</dbReference>
<evidence type="ECO:0000259" key="15">
    <source>
        <dbReference type="PROSITE" id="PS50001"/>
    </source>
</evidence>
<dbReference type="GO" id="GO:0000977">
    <property type="term" value="F:RNA polymerase II transcription regulatory region sequence-specific DNA binding"/>
    <property type="evidence" value="ECO:0007669"/>
    <property type="project" value="UniProtKB-ARBA"/>
</dbReference>
<dbReference type="InterPro" id="IPR001217">
    <property type="entry name" value="STAT"/>
</dbReference>
<keyword evidence="8 14" id="KW-0238">DNA-binding</keyword>
<dbReference type="InterPro" id="IPR013801">
    <property type="entry name" value="STAT_TF_DNA-bd"/>
</dbReference>
<evidence type="ECO:0000256" key="4">
    <source>
        <dbReference type="ARBA" id="ARBA00022490"/>
    </source>
</evidence>
<reference evidence="17" key="1">
    <citation type="submission" date="2011-08" db="EMBL/GenBank/DDBJ databases">
        <authorList>
            <person name="Rombauts S."/>
        </authorList>
    </citation>
    <scope>NUCLEOTIDE SEQUENCE</scope>
    <source>
        <strain evidence="17">London</strain>
    </source>
</reference>
<evidence type="ECO:0000256" key="10">
    <source>
        <dbReference type="ARBA" id="ARBA00023163"/>
    </source>
</evidence>
<proteinExistence type="inferred from homology"/>
<dbReference type="Pfam" id="PF00017">
    <property type="entry name" value="SH2"/>
    <property type="match status" value="1"/>
</dbReference>
<protein>
    <recommendedName>
        <fullName evidence="14">Signal transducer and activator of transcription</fullName>
    </recommendedName>
</protein>
<dbReference type="Gene3D" id="1.20.1050.20">
    <property type="entry name" value="STAT transcription factor, all-alpha domain"/>
    <property type="match status" value="1"/>
</dbReference>
<evidence type="ECO:0000256" key="3">
    <source>
        <dbReference type="ARBA" id="ARBA00005586"/>
    </source>
</evidence>
<evidence type="ECO:0000313" key="17">
    <source>
        <dbReference type="Proteomes" id="UP000015104"/>
    </source>
</evidence>
<evidence type="ECO:0000256" key="13">
    <source>
        <dbReference type="PROSITE-ProRule" id="PRU00191"/>
    </source>
</evidence>
<keyword evidence="5 14" id="KW-0597">Phosphoprotein</keyword>
<dbReference type="InterPro" id="IPR012345">
    <property type="entry name" value="STAT_TF_DNA-bd_N"/>
</dbReference>
<keyword evidence="10 14" id="KW-0804">Transcription</keyword>
<dbReference type="InterPro" id="IPR013800">
    <property type="entry name" value="STAT_TF_alpha"/>
</dbReference>
<dbReference type="GO" id="GO:0005634">
    <property type="term" value="C:nucleus"/>
    <property type="evidence" value="ECO:0007669"/>
    <property type="project" value="UniProtKB-SubCell"/>
</dbReference>
<accession>T1L3P0</accession>
<evidence type="ECO:0000256" key="11">
    <source>
        <dbReference type="ARBA" id="ARBA00023242"/>
    </source>
</evidence>
<dbReference type="InterPro" id="IPR008967">
    <property type="entry name" value="p53-like_TF_DNA-bd_sf"/>
</dbReference>
<dbReference type="Gene3D" id="1.10.238.10">
    <property type="entry name" value="EF-hand"/>
    <property type="match status" value="1"/>
</dbReference>
<keyword evidence="9 14" id="KW-0010">Activator</keyword>
<dbReference type="Pfam" id="PF01017">
    <property type="entry name" value="STAT_alpha"/>
    <property type="match status" value="1"/>
</dbReference>
<dbReference type="GO" id="GO:0001228">
    <property type="term" value="F:DNA-binding transcription activator activity, RNA polymerase II-specific"/>
    <property type="evidence" value="ECO:0007669"/>
    <property type="project" value="UniProtKB-ARBA"/>
</dbReference>
<dbReference type="PANTHER" id="PTHR11801">
    <property type="entry name" value="SIGNAL TRANSDUCER AND ACTIVATOR OF TRANSCRIPTION"/>
    <property type="match status" value="1"/>
</dbReference>
<keyword evidence="17" id="KW-1185">Reference proteome</keyword>
<dbReference type="PROSITE" id="PS50001">
    <property type="entry name" value="SH2"/>
    <property type="match status" value="1"/>
</dbReference>
<evidence type="ECO:0000256" key="2">
    <source>
        <dbReference type="ARBA" id="ARBA00004496"/>
    </source>
</evidence>
<evidence type="ECO:0000313" key="16">
    <source>
        <dbReference type="EnsemblMetazoa" id="tetur36g00600.1"/>
    </source>
</evidence>
<reference evidence="16" key="2">
    <citation type="submission" date="2015-06" db="UniProtKB">
        <authorList>
            <consortium name="EnsemblMetazoa"/>
        </authorList>
    </citation>
    <scope>IDENTIFICATION</scope>
</reference>
<dbReference type="FunFam" id="1.10.238.10:FF:000029">
    <property type="entry name" value="Signal transducer and transcription activator 6"/>
    <property type="match status" value="1"/>
</dbReference>
<evidence type="ECO:0000256" key="7">
    <source>
        <dbReference type="ARBA" id="ARBA00023015"/>
    </source>
</evidence>
<dbReference type="Proteomes" id="UP000015104">
    <property type="component" value="Unassembled WGS sequence"/>
</dbReference>
<dbReference type="GO" id="GO:0005737">
    <property type="term" value="C:cytoplasm"/>
    <property type="evidence" value="ECO:0007669"/>
    <property type="project" value="UniProtKB-SubCell"/>
</dbReference>
<dbReference type="InterPro" id="IPR015988">
    <property type="entry name" value="STAT_TF_CC"/>
</dbReference>
<dbReference type="AlphaFoldDB" id="T1L3P0"/>
<organism evidence="16 17">
    <name type="scientific">Tetranychus urticae</name>
    <name type="common">Two-spotted spider mite</name>
    <dbReference type="NCBI Taxonomy" id="32264"/>
    <lineage>
        <taxon>Eukaryota</taxon>
        <taxon>Metazoa</taxon>
        <taxon>Ecdysozoa</taxon>
        <taxon>Arthropoda</taxon>
        <taxon>Chelicerata</taxon>
        <taxon>Arachnida</taxon>
        <taxon>Acari</taxon>
        <taxon>Acariformes</taxon>
        <taxon>Trombidiformes</taxon>
        <taxon>Prostigmata</taxon>
        <taxon>Eleutherengona</taxon>
        <taxon>Raphignathae</taxon>
        <taxon>Tetranychoidea</taxon>
        <taxon>Tetranychidae</taxon>
        <taxon>Tetranychus</taxon>
    </lineage>
</organism>
<dbReference type="Gene3D" id="2.60.40.630">
    <property type="entry name" value="STAT transcription factor, DNA-binding domain"/>
    <property type="match status" value="1"/>
</dbReference>
<keyword evidence="6 13" id="KW-0727">SH2 domain</keyword>
<keyword evidence="4 14" id="KW-0963">Cytoplasm</keyword>